<keyword evidence="2" id="KW-1133">Transmembrane helix</keyword>
<dbReference type="Proteomes" id="UP001652582">
    <property type="component" value="Chromosome 7"/>
</dbReference>
<dbReference type="InterPro" id="IPR043202">
    <property type="entry name" value="Band-7_stomatin-like"/>
</dbReference>
<dbReference type="PRINTS" id="PR00721">
    <property type="entry name" value="STOMATIN"/>
</dbReference>
<protein>
    <submittedName>
        <fullName evidence="5">Band 7 protein AGAP004871-like</fullName>
    </submittedName>
</protein>
<dbReference type="RefSeq" id="XP_052738595.1">
    <property type="nucleotide sequence ID" value="XM_052882635.1"/>
</dbReference>
<dbReference type="PANTHER" id="PTHR10264:SF19">
    <property type="entry name" value="AT06885P-RELATED"/>
    <property type="match status" value="1"/>
</dbReference>
<reference evidence="5" key="1">
    <citation type="submission" date="2025-08" db="UniProtKB">
        <authorList>
            <consortium name="RefSeq"/>
        </authorList>
    </citation>
    <scope>IDENTIFICATION</scope>
</reference>
<dbReference type="PANTHER" id="PTHR10264">
    <property type="entry name" value="BAND 7 PROTEIN-RELATED"/>
    <property type="match status" value="1"/>
</dbReference>
<dbReference type="SMART" id="SM00244">
    <property type="entry name" value="PHB"/>
    <property type="match status" value="1"/>
</dbReference>
<feature type="domain" description="Band 7" evidence="3">
    <location>
        <begin position="40"/>
        <end position="199"/>
    </location>
</feature>
<organism evidence="4 5">
    <name type="scientific">Bicyclus anynana</name>
    <name type="common">Squinting bush brown butterfly</name>
    <dbReference type="NCBI Taxonomy" id="110368"/>
    <lineage>
        <taxon>Eukaryota</taxon>
        <taxon>Metazoa</taxon>
        <taxon>Ecdysozoa</taxon>
        <taxon>Arthropoda</taxon>
        <taxon>Hexapoda</taxon>
        <taxon>Insecta</taxon>
        <taxon>Pterygota</taxon>
        <taxon>Neoptera</taxon>
        <taxon>Endopterygota</taxon>
        <taxon>Lepidoptera</taxon>
        <taxon>Glossata</taxon>
        <taxon>Ditrysia</taxon>
        <taxon>Papilionoidea</taxon>
        <taxon>Nymphalidae</taxon>
        <taxon>Satyrinae</taxon>
        <taxon>Satyrini</taxon>
        <taxon>Mycalesina</taxon>
        <taxon>Bicyclus</taxon>
    </lineage>
</organism>
<dbReference type="Pfam" id="PF01145">
    <property type="entry name" value="Band_7"/>
    <property type="match status" value="1"/>
</dbReference>
<dbReference type="InterPro" id="IPR001972">
    <property type="entry name" value="Stomatin_HflK_fam"/>
</dbReference>
<dbReference type="Gene3D" id="6.10.250.2090">
    <property type="match status" value="1"/>
</dbReference>
<proteinExistence type="inferred from homology"/>
<name>A0ABM3LHP3_BICAN</name>
<comment type="similarity">
    <text evidence="1">Belongs to the band 7/mec-2 family.</text>
</comment>
<gene>
    <name evidence="5" type="primary">LOC112058214</name>
</gene>
<evidence type="ECO:0000313" key="5">
    <source>
        <dbReference type="RefSeq" id="XP_052738595.1"/>
    </source>
</evidence>
<dbReference type="SUPFAM" id="SSF117892">
    <property type="entry name" value="Band 7/SPFH domain"/>
    <property type="match status" value="1"/>
</dbReference>
<evidence type="ECO:0000313" key="4">
    <source>
        <dbReference type="Proteomes" id="UP001652582"/>
    </source>
</evidence>
<dbReference type="GeneID" id="112058214"/>
<dbReference type="InterPro" id="IPR001107">
    <property type="entry name" value="Band_7"/>
</dbReference>
<keyword evidence="4" id="KW-1185">Reference proteome</keyword>
<keyword evidence="2" id="KW-0812">Transmembrane</keyword>
<evidence type="ECO:0000259" key="3">
    <source>
        <dbReference type="SMART" id="SM00244"/>
    </source>
</evidence>
<feature type="transmembrane region" description="Helical" evidence="2">
    <location>
        <begin position="22"/>
        <end position="45"/>
    </location>
</feature>
<evidence type="ECO:0000256" key="1">
    <source>
        <dbReference type="ARBA" id="ARBA00008164"/>
    </source>
</evidence>
<accession>A0ABM3LHP3</accession>
<dbReference type="InterPro" id="IPR036013">
    <property type="entry name" value="Band_7/SPFH_dom_sf"/>
</dbReference>
<dbReference type="Gene3D" id="3.30.479.30">
    <property type="entry name" value="Band 7 domain"/>
    <property type="match status" value="1"/>
</dbReference>
<evidence type="ECO:0000256" key="2">
    <source>
        <dbReference type="SAM" id="Phobius"/>
    </source>
</evidence>
<keyword evidence="2" id="KW-0472">Membrane</keyword>
<sequence>MMKQNTPTDFTKINQESLIERLFRFLAILMVILFPVALLSCFKVVKQYKRAVILRFGRVRSDSPAGPGIIWVVPCTDVVSFVDLRTQSFNLLPQEILTKDSVTVTVDAVVYCHVLNPLNCFFNVQSYKYATELLAIAILRNILGQYTLTDLLTNRELISQAIRNEIDKGTVEWGVEVERVEIKDVILPYELQKAMAAEAEGTRIGKAKIIEADGEIKAAENLREASNIMTERPQTILLRYLQTLNSITSQSKTSIIFPFPISIPNAQ</sequence>